<dbReference type="EMBL" id="CP002408">
    <property type="protein sequence ID" value="AFU58501.1"/>
    <property type="molecule type" value="Genomic_DNA"/>
</dbReference>
<organism evidence="1 2">
    <name type="scientific">Nitrososphaera gargensis (strain Ga9.2)</name>
    <dbReference type="NCBI Taxonomy" id="1237085"/>
    <lineage>
        <taxon>Archaea</taxon>
        <taxon>Nitrososphaerota</taxon>
        <taxon>Nitrososphaeria</taxon>
        <taxon>Nitrososphaerales</taxon>
        <taxon>Nitrososphaeraceae</taxon>
        <taxon>Nitrososphaera</taxon>
    </lineage>
</organism>
<keyword evidence="2" id="KW-1185">Reference proteome</keyword>
<dbReference type="BioCyc" id="CNIT1237085:G1324-1566-MONOMER"/>
<dbReference type="HOGENOM" id="CLU_2949422_0_0_2"/>
<protein>
    <submittedName>
        <fullName evidence="1">Uncharacterized protein</fullName>
    </submittedName>
</protein>
<dbReference type="STRING" id="1237085.Ngar_c15680"/>
<evidence type="ECO:0000313" key="2">
    <source>
        <dbReference type="Proteomes" id="UP000008037"/>
    </source>
</evidence>
<dbReference type="AlphaFoldDB" id="K0IAY6"/>
<name>K0IAY6_NITGG</name>
<reference evidence="1 2" key="1">
    <citation type="journal article" date="2012" name="Environ. Microbiol.">
        <title>The genome of the ammonia-oxidizing Candidatus Nitrososphaera gargensis: insights into metabolic versatility and environmental adaptations.</title>
        <authorList>
            <person name="Spang A."/>
            <person name="Poehlein A."/>
            <person name="Offre P."/>
            <person name="Zumbragel S."/>
            <person name="Haider S."/>
            <person name="Rychlik N."/>
            <person name="Nowka B."/>
            <person name="Schmeisser C."/>
            <person name="Lebedeva E.V."/>
            <person name="Rattei T."/>
            <person name="Bohm C."/>
            <person name="Schmid M."/>
            <person name="Galushko A."/>
            <person name="Hatzenpichler R."/>
            <person name="Weinmaier T."/>
            <person name="Daniel R."/>
            <person name="Schleper C."/>
            <person name="Spieck E."/>
            <person name="Streit W."/>
            <person name="Wagner M."/>
        </authorList>
    </citation>
    <scope>NUCLEOTIDE SEQUENCE [LARGE SCALE GENOMIC DNA]</scope>
    <source>
        <strain evidence="2">Ga9.2</strain>
    </source>
</reference>
<dbReference type="Proteomes" id="UP000008037">
    <property type="component" value="Chromosome"/>
</dbReference>
<dbReference type="GeneID" id="13797827"/>
<sequence length="59" mass="6822">MAAVEIDNSKFHAMMEYLRLARAKNEKRISEEQLNGGMTQIEIALMDNIIRRVNDAKRS</sequence>
<dbReference type="InParanoid" id="K0IAY6"/>
<gene>
    <name evidence="1" type="ordered locus">Ngar_c15680</name>
</gene>
<dbReference type="KEGG" id="nga:Ngar_c15680"/>
<dbReference type="RefSeq" id="WP_015019038.1">
    <property type="nucleotide sequence ID" value="NC_018719.1"/>
</dbReference>
<evidence type="ECO:0000313" key="1">
    <source>
        <dbReference type="EMBL" id="AFU58501.1"/>
    </source>
</evidence>
<proteinExistence type="predicted"/>
<accession>K0IAY6</accession>